<reference evidence="1 2" key="1">
    <citation type="submission" date="2021-08" db="EMBL/GenBank/DDBJ databases">
        <title>Draft genome sequence of Spirulina subsalsa with high tolerance to salinity and hype-accumulation of phycocyanin.</title>
        <authorList>
            <person name="Pei H."/>
            <person name="Jiang L."/>
        </authorList>
    </citation>
    <scope>NUCLEOTIDE SEQUENCE [LARGE SCALE GENOMIC DNA]</scope>
    <source>
        <strain evidence="1 2">FACHB-351</strain>
    </source>
</reference>
<evidence type="ECO:0000313" key="2">
    <source>
        <dbReference type="Proteomes" id="UP001526426"/>
    </source>
</evidence>
<comment type="caution">
    <text evidence="1">The sequence shown here is derived from an EMBL/GenBank/DDBJ whole genome shotgun (WGS) entry which is preliminary data.</text>
</comment>
<protein>
    <submittedName>
        <fullName evidence="1">Uncharacterized protein</fullName>
    </submittedName>
</protein>
<organism evidence="1 2">
    <name type="scientific">Spirulina subsalsa FACHB-351</name>
    <dbReference type="NCBI Taxonomy" id="234711"/>
    <lineage>
        <taxon>Bacteria</taxon>
        <taxon>Bacillati</taxon>
        <taxon>Cyanobacteriota</taxon>
        <taxon>Cyanophyceae</taxon>
        <taxon>Spirulinales</taxon>
        <taxon>Spirulinaceae</taxon>
        <taxon>Spirulina</taxon>
    </lineage>
</organism>
<sequence length="320" mass="35915">MTVSVILVPRRFAILVPRRFAILVPRRFAILVPRRFAILVPRRFAILVPRRFAIALNIRQYPIILVRVEITSKVQLNAMRYFHPSSPSLLLSLGLLITPLTACADNPPSQVSPTDLTTAPTPLCAEGIIQESFMTDHYRLHLCSQNEELWLVGLASTRPGEVVQAQVINPEEEEIIAQDEEQTQYRIVEGQLHIEQDGETVTEGLYESMDFTQLRDNVPLAGEDPEAIATALFAIPPAEISPESGQQEIIPLPGENPPVVIVEKTRLPDDSVSGIRYRLEFLPAPTSTPESPQWTLGWVGRQFTCWPGRGSQEWNNQLCR</sequence>
<accession>A0ABT3L2R8</accession>
<keyword evidence="2" id="KW-1185">Reference proteome</keyword>
<proteinExistence type="predicted"/>
<dbReference type="Proteomes" id="UP001526426">
    <property type="component" value="Unassembled WGS sequence"/>
</dbReference>
<name>A0ABT3L2R8_9CYAN</name>
<evidence type="ECO:0000313" key="1">
    <source>
        <dbReference type="EMBL" id="MCW6035794.1"/>
    </source>
</evidence>
<gene>
    <name evidence="1" type="ORF">K4A83_05835</name>
</gene>
<dbReference type="EMBL" id="JAIHOM010000020">
    <property type="protein sequence ID" value="MCW6035794.1"/>
    <property type="molecule type" value="Genomic_DNA"/>
</dbReference>